<evidence type="ECO:0000313" key="1">
    <source>
        <dbReference type="EMBL" id="KAF5814638.1"/>
    </source>
</evidence>
<dbReference type="AlphaFoldDB" id="A0A9K3JGA2"/>
<name>A0A9K3JGA2_HELAN</name>
<gene>
    <name evidence="1" type="ORF">HanXRQr2_Chr03g0113361</name>
</gene>
<proteinExistence type="predicted"/>
<comment type="caution">
    <text evidence="1">The sequence shown here is derived from an EMBL/GenBank/DDBJ whole genome shotgun (WGS) entry which is preliminary data.</text>
</comment>
<accession>A0A9K3JGA2</accession>
<sequence>MKWSDHVNIRSHEYQIASNVEFESSHNTCCVYDETLSKMVVFKEILPFMKCLPIQKALTDQHKVFKSHVDRFWKKATYDDVNDIINSIVRIDNEDKEIIITEQLVREVLDFQMMIIRQQGFQKGWSKDVCLGWSKDVHKELARTEEDRVFRIHQR</sequence>
<organism evidence="1 2">
    <name type="scientific">Helianthus annuus</name>
    <name type="common">Common sunflower</name>
    <dbReference type="NCBI Taxonomy" id="4232"/>
    <lineage>
        <taxon>Eukaryota</taxon>
        <taxon>Viridiplantae</taxon>
        <taxon>Streptophyta</taxon>
        <taxon>Embryophyta</taxon>
        <taxon>Tracheophyta</taxon>
        <taxon>Spermatophyta</taxon>
        <taxon>Magnoliopsida</taxon>
        <taxon>eudicotyledons</taxon>
        <taxon>Gunneridae</taxon>
        <taxon>Pentapetalae</taxon>
        <taxon>asterids</taxon>
        <taxon>campanulids</taxon>
        <taxon>Asterales</taxon>
        <taxon>Asteraceae</taxon>
        <taxon>Asteroideae</taxon>
        <taxon>Heliantheae alliance</taxon>
        <taxon>Heliantheae</taxon>
        <taxon>Helianthus</taxon>
    </lineage>
</organism>
<evidence type="ECO:0000313" key="2">
    <source>
        <dbReference type="Proteomes" id="UP000215914"/>
    </source>
</evidence>
<dbReference type="Gramene" id="mRNA:HanXRQr2_Chr03g0113361">
    <property type="protein sequence ID" value="mRNA:HanXRQr2_Chr03g0113361"/>
    <property type="gene ID" value="HanXRQr2_Chr03g0113361"/>
</dbReference>
<dbReference type="EMBL" id="MNCJ02000318">
    <property type="protein sequence ID" value="KAF5814638.1"/>
    <property type="molecule type" value="Genomic_DNA"/>
</dbReference>
<reference evidence="1" key="1">
    <citation type="journal article" date="2017" name="Nature">
        <title>The sunflower genome provides insights into oil metabolism, flowering and Asterid evolution.</title>
        <authorList>
            <person name="Badouin H."/>
            <person name="Gouzy J."/>
            <person name="Grassa C.J."/>
            <person name="Murat F."/>
            <person name="Staton S.E."/>
            <person name="Cottret L."/>
            <person name="Lelandais-Briere C."/>
            <person name="Owens G.L."/>
            <person name="Carrere S."/>
            <person name="Mayjonade B."/>
            <person name="Legrand L."/>
            <person name="Gill N."/>
            <person name="Kane N.C."/>
            <person name="Bowers J.E."/>
            <person name="Hubner S."/>
            <person name="Bellec A."/>
            <person name="Berard A."/>
            <person name="Berges H."/>
            <person name="Blanchet N."/>
            <person name="Boniface M.C."/>
            <person name="Brunel D."/>
            <person name="Catrice O."/>
            <person name="Chaidir N."/>
            <person name="Claudel C."/>
            <person name="Donnadieu C."/>
            <person name="Faraut T."/>
            <person name="Fievet G."/>
            <person name="Helmstetter N."/>
            <person name="King M."/>
            <person name="Knapp S.J."/>
            <person name="Lai Z."/>
            <person name="Le Paslier M.C."/>
            <person name="Lippi Y."/>
            <person name="Lorenzon L."/>
            <person name="Mandel J.R."/>
            <person name="Marage G."/>
            <person name="Marchand G."/>
            <person name="Marquand E."/>
            <person name="Bret-Mestries E."/>
            <person name="Morien E."/>
            <person name="Nambeesan S."/>
            <person name="Nguyen T."/>
            <person name="Pegot-Espagnet P."/>
            <person name="Pouilly N."/>
            <person name="Raftis F."/>
            <person name="Sallet E."/>
            <person name="Schiex T."/>
            <person name="Thomas J."/>
            <person name="Vandecasteele C."/>
            <person name="Vares D."/>
            <person name="Vear F."/>
            <person name="Vautrin S."/>
            <person name="Crespi M."/>
            <person name="Mangin B."/>
            <person name="Burke J.M."/>
            <person name="Salse J."/>
            <person name="Munos S."/>
            <person name="Vincourt P."/>
            <person name="Rieseberg L.H."/>
            <person name="Langlade N.B."/>
        </authorList>
    </citation>
    <scope>NUCLEOTIDE SEQUENCE</scope>
    <source>
        <tissue evidence="1">Leaves</tissue>
    </source>
</reference>
<reference evidence="1" key="2">
    <citation type="submission" date="2020-06" db="EMBL/GenBank/DDBJ databases">
        <title>Helianthus annuus Genome sequencing and assembly Release 2.</title>
        <authorList>
            <person name="Gouzy J."/>
            <person name="Langlade N."/>
            <person name="Munos S."/>
        </authorList>
    </citation>
    <scope>NUCLEOTIDE SEQUENCE</scope>
    <source>
        <tissue evidence="1">Leaves</tissue>
    </source>
</reference>
<dbReference type="Proteomes" id="UP000215914">
    <property type="component" value="Unassembled WGS sequence"/>
</dbReference>
<keyword evidence="2" id="KW-1185">Reference proteome</keyword>
<protein>
    <submittedName>
        <fullName evidence="1">Uncharacterized protein</fullName>
    </submittedName>
</protein>